<dbReference type="SUPFAM" id="SSF54285">
    <property type="entry name" value="MoaD/ThiS"/>
    <property type="match status" value="1"/>
</dbReference>
<dbReference type="STRING" id="500610.SAMN02799615_00665"/>
<evidence type="ECO:0000313" key="1">
    <source>
        <dbReference type="EMBL" id="SFE28791.1"/>
    </source>
</evidence>
<dbReference type="InterPro" id="IPR016155">
    <property type="entry name" value="Mopterin_synth/thiamin_S_b"/>
</dbReference>
<organism evidence="1 2">
    <name type="scientific">Dyella marensis</name>
    <dbReference type="NCBI Taxonomy" id="500610"/>
    <lineage>
        <taxon>Bacteria</taxon>
        <taxon>Pseudomonadati</taxon>
        <taxon>Pseudomonadota</taxon>
        <taxon>Gammaproteobacteria</taxon>
        <taxon>Lysobacterales</taxon>
        <taxon>Rhodanobacteraceae</taxon>
        <taxon>Dyella</taxon>
    </lineage>
</organism>
<dbReference type="Gene3D" id="3.10.20.30">
    <property type="match status" value="1"/>
</dbReference>
<keyword evidence="2" id="KW-1185">Reference proteome</keyword>
<accession>A0A1I1ZAK8</accession>
<protein>
    <submittedName>
        <fullName evidence="1">Molybdopterin synthase sulfur carrier subunit</fullName>
    </submittedName>
</protein>
<dbReference type="InterPro" id="IPR012675">
    <property type="entry name" value="Beta-grasp_dom_sf"/>
</dbReference>
<dbReference type="InterPro" id="IPR003749">
    <property type="entry name" value="ThiS/MoaD-like"/>
</dbReference>
<dbReference type="EMBL" id="FONH01000002">
    <property type="protein sequence ID" value="SFE28791.1"/>
    <property type="molecule type" value="Genomic_DNA"/>
</dbReference>
<dbReference type="RefSeq" id="WP_026634017.1">
    <property type="nucleotide sequence ID" value="NZ_FONH01000002.1"/>
</dbReference>
<reference evidence="2" key="1">
    <citation type="submission" date="2016-10" db="EMBL/GenBank/DDBJ databases">
        <authorList>
            <person name="Varghese N."/>
            <person name="Submissions S."/>
        </authorList>
    </citation>
    <scope>NUCLEOTIDE SEQUENCE [LARGE SCALE GENOMIC DNA]</scope>
    <source>
        <strain evidence="2">UNC178MFTsu3.1</strain>
    </source>
</reference>
<name>A0A1I1ZAK8_9GAMM</name>
<dbReference type="Proteomes" id="UP000199477">
    <property type="component" value="Unassembled WGS sequence"/>
</dbReference>
<gene>
    <name evidence="1" type="ORF">SAMN02799615_00665</name>
</gene>
<sequence length="86" mass="9246">MKVRIALYGALREADPRGHLELDVPPGSTIADLRELLAAHLREHAPQVNAGLVRISAFASSEEILHNHREVPADLELAVLPPVSGG</sequence>
<dbReference type="AlphaFoldDB" id="A0A1I1ZAK8"/>
<proteinExistence type="predicted"/>
<evidence type="ECO:0000313" key="2">
    <source>
        <dbReference type="Proteomes" id="UP000199477"/>
    </source>
</evidence>
<dbReference type="Pfam" id="PF02597">
    <property type="entry name" value="ThiS"/>
    <property type="match status" value="1"/>
</dbReference>